<proteinExistence type="predicted"/>
<name>A0ABQ8UF26_9EUKA</name>
<feature type="compositionally biased region" description="Acidic residues" evidence="1">
    <location>
        <begin position="414"/>
        <end position="424"/>
    </location>
</feature>
<sequence>MAESFFSDLLRQITPTRATRESQRTFLDELSCIIRRALRPAQTDSPDRFRGRGRGGRGGRGRGRGGNIPPPPPVESGPVPTCHLFGSAATDTDLATAGFSDLDVTVNYGKIELDGQPLQYSEQLAKLSRACPFDRNSLIDMIVKEFEGAAFSSMSSTSSALLGGSMSLRPGGFDKPTLFRVTQMLPHARVPLISVTHDIFKVSSDITFSQLYPLLNTDWLRTRLDEPWLSPWIRPLIRLVKYWARRRGIPSAKLGGLSSYTWTLLVLFLATLHRDDLLPFLHPVTLPAESPPPALLTSRDSGPLPIFGNYLGYSGLPPPPRSARRHCLGEVDRVLYPMSRTPSRITCRCARYGSCGLGEWRQYSNGGVQSLGPSPTLDDDQADPDAVRTDQASATQLAATLGADGGRRHHPGDVDEFVTDEDEDPDRLRDLAPLTLAIEDPIETWRDLGRSLSALTARRLRAEVQRAVALLQEVVDCDHKYQTALRQGRTEGVTHPGDILRRLFESTTETREHAKGMAGIVPQVKSTEPTPPAKKAEEEEEPGREKRSRRDDEATDGVAVKKETVSDDGGGAALFSEYADDGDDGDEKL</sequence>
<feature type="compositionally biased region" description="Basic and acidic residues" evidence="1">
    <location>
        <begin position="543"/>
        <end position="552"/>
    </location>
</feature>
<protein>
    <submittedName>
        <fullName evidence="2">Terminal uridylyltransferase</fullName>
    </submittedName>
</protein>
<gene>
    <name evidence="2" type="ORF">PAPYR_6564</name>
</gene>
<feature type="compositionally biased region" description="Basic residues" evidence="1">
    <location>
        <begin position="51"/>
        <end position="63"/>
    </location>
</feature>
<comment type="caution">
    <text evidence="2">The sequence shown here is derived from an EMBL/GenBank/DDBJ whole genome shotgun (WGS) entry which is preliminary data.</text>
</comment>
<dbReference type="Gene3D" id="1.10.1410.10">
    <property type="match status" value="2"/>
</dbReference>
<keyword evidence="3" id="KW-1185">Reference proteome</keyword>
<evidence type="ECO:0000256" key="1">
    <source>
        <dbReference type="SAM" id="MobiDB-lite"/>
    </source>
</evidence>
<organism evidence="2 3">
    <name type="scientific">Paratrimastix pyriformis</name>
    <dbReference type="NCBI Taxonomy" id="342808"/>
    <lineage>
        <taxon>Eukaryota</taxon>
        <taxon>Metamonada</taxon>
        <taxon>Preaxostyla</taxon>
        <taxon>Paratrimastigidae</taxon>
        <taxon>Paratrimastix</taxon>
    </lineage>
</organism>
<dbReference type="GO" id="GO:0016779">
    <property type="term" value="F:nucleotidyltransferase activity"/>
    <property type="evidence" value="ECO:0007669"/>
    <property type="project" value="UniProtKB-KW"/>
</dbReference>
<dbReference type="InterPro" id="IPR043519">
    <property type="entry name" value="NT_sf"/>
</dbReference>
<dbReference type="PANTHER" id="PTHR12271">
    <property type="entry name" value="POLY A POLYMERASE CID PAP -RELATED"/>
    <property type="match status" value="1"/>
</dbReference>
<dbReference type="SUPFAM" id="SSF81301">
    <property type="entry name" value="Nucleotidyltransferase"/>
    <property type="match status" value="1"/>
</dbReference>
<dbReference type="SUPFAM" id="SSF81631">
    <property type="entry name" value="PAP/OAS1 substrate-binding domain"/>
    <property type="match status" value="1"/>
</dbReference>
<keyword evidence="2" id="KW-0548">Nucleotidyltransferase</keyword>
<dbReference type="Proteomes" id="UP001141327">
    <property type="component" value="Unassembled WGS sequence"/>
</dbReference>
<feature type="region of interest" description="Disordered" evidence="1">
    <location>
        <begin position="403"/>
        <end position="424"/>
    </location>
</feature>
<evidence type="ECO:0000313" key="3">
    <source>
        <dbReference type="Proteomes" id="UP001141327"/>
    </source>
</evidence>
<reference evidence="2" key="1">
    <citation type="journal article" date="2022" name="bioRxiv">
        <title>Genomics of Preaxostyla Flagellates Illuminates Evolutionary Transitions and the Path Towards Mitochondrial Loss.</title>
        <authorList>
            <person name="Novak L.V.F."/>
            <person name="Treitli S.C."/>
            <person name="Pyrih J."/>
            <person name="Halakuc P."/>
            <person name="Pipaliya S.V."/>
            <person name="Vacek V."/>
            <person name="Brzon O."/>
            <person name="Soukal P."/>
            <person name="Eme L."/>
            <person name="Dacks J.B."/>
            <person name="Karnkowska A."/>
            <person name="Elias M."/>
            <person name="Hampl V."/>
        </authorList>
    </citation>
    <scope>NUCLEOTIDE SEQUENCE</scope>
    <source>
        <strain evidence="2">RCP-MX</strain>
    </source>
</reference>
<feature type="region of interest" description="Disordered" evidence="1">
    <location>
        <begin position="42"/>
        <end position="82"/>
    </location>
</feature>
<keyword evidence="2" id="KW-0808">Transferase</keyword>
<evidence type="ECO:0000313" key="2">
    <source>
        <dbReference type="EMBL" id="KAJ4457885.1"/>
    </source>
</evidence>
<dbReference type="EMBL" id="JAPMOS010000038">
    <property type="protein sequence ID" value="KAJ4457885.1"/>
    <property type="molecule type" value="Genomic_DNA"/>
</dbReference>
<accession>A0ABQ8UF26</accession>
<feature type="region of interest" description="Disordered" evidence="1">
    <location>
        <begin position="509"/>
        <end position="589"/>
    </location>
</feature>
<dbReference type="Gene3D" id="3.30.460.10">
    <property type="entry name" value="Beta Polymerase, domain 2"/>
    <property type="match status" value="1"/>
</dbReference>
<feature type="compositionally biased region" description="Acidic residues" evidence="1">
    <location>
        <begin position="578"/>
        <end position="589"/>
    </location>
</feature>
<dbReference type="PANTHER" id="PTHR12271:SF40">
    <property type="entry name" value="POLY(A) RNA POLYMERASE GLD2"/>
    <property type="match status" value="1"/>
</dbReference>